<dbReference type="SMART" id="SM00304">
    <property type="entry name" value="HAMP"/>
    <property type="match status" value="1"/>
</dbReference>
<feature type="transmembrane region" description="Helical" evidence="14">
    <location>
        <begin position="133"/>
        <end position="153"/>
    </location>
</feature>
<dbReference type="Pfam" id="PF00512">
    <property type="entry name" value="HisKA"/>
    <property type="match status" value="1"/>
</dbReference>
<dbReference type="InterPro" id="IPR003661">
    <property type="entry name" value="HisK_dim/P_dom"/>
</dbReference>
<evidence type="ECO:0000256" key="6">
    <source>
        <dbReference type="ARBA" id="ARBA00022679"/>
    </source>
</evidence>
<dbReference type="SUPFAM" id="SSF47384">
    <property type="entry name" value="Homodimeric domain of signal transducing histidine kinase"/>
    <property type="match status" value="1"/>
</dbReference>
<comment type="catalytic activity">
    <reaction evidence="1">
        <text>ATP + protein L-histidine = ADP + protein N-phospho-L-histidine.</text>
        <dbReference type="EC" id="2.7.13.3"/>
    </reaction>
</comment>
<evidence type="ECO:0000256" key="11">
    <source>
        <dbReference type="ARBA" id="ARBA00022989"/>
    </source>
</evidence>
<reference evidence="16 17" key="1">
    <citation type="submission" date="2021-05" db="EMBL/GenBank/DDBJ databases">
        <title>Complete genome of Nocardioides aquaticus KCTC 9944T isolated from meromictic and hypersaline Ekho Lake, Antarctica.</title>
        <authorList>
            <person name="Hwang K."/>
            <person name="Kim K.M."/>
            <person name="Choe H."/>
        </authorList>
    </citation>
    <scope>NUCLEOTIDE SEQUENCE [LARGE SCALE GENOMIC DNA]</scope>
    <source>
        <strain evidence="16 17">KCTC 9944</strain>
    </source>
</reference>
<evidence type="ECO:0000256" key="13">
    <source>
        <dbReference type="SAM" id="MobiDB-lite"/>
    </source>
</evidence>
<evidence type="ECO:0000256" key="5">
    <source>
        <dbReference type="ARBA" id="ARBA00022553"/>
    </source>
</evidence>
<organism evidence="16 17">
    <name type="scientific">Nocardioides aquaticus</name>
    <dbReference type="NCBI Taxonomy" id="160826"/>
    <lineage>
        <taxon>Bacteria</taxon>
        <taxon>Bacillati</taxon>
        <taxon>Actinomycetota</taxon>
        <taxon>Actinomycetes</taxon>
        <taxon>Propionibacteriales</taxon>
        <taxon>Nocardioidaceae</taxon>
        <taxon>Nocardioides</taxon>
    </lineage>
</organism>
<evidence type="ECO:0000259" key="15">
    <source>
        <dbReference type="PROSITE" id="PS50885"/>
    </source>
</evidence>
<keyword evidence="6 16" id="KW-0808">Transferase</keyword>
<dbReference type="CDD" id="cd00082">
    <property type="entry name" value="HisKA"/>
    <property type="match status" value="1"/>
</dbReference>
<dbReference type="EMBL" id="CP075371">
    <property type="protein sequence ID" value="QVT81217.1"/>
    <property type="molecule type" value="Genomic_DNA"/>
</dbReference>
<keyword evidence="5" id="KW-0597">Phosphoprotein</keyword>
<dbReference type="InterPro" id="IPR036097">
    <property type="entry name" value="HisK_dim/P_sf"/>
</dbReference>
<keyword evidence="12" id="KW-0902">Two-component regulatory system</keyword>
<dbReference type="Pfam" id="PF00672">
    <property type="entry name" value="HAMP"/>
    <property type="match status" value="1"/>
</dbReference>
<dbReference type="PANTHER" id="PTHR44936:SF9">
    <property type="entry name" value="SENSOR PROTEIN CREC"/>
    <property type="match status" value="1"/>
</dbReference>
<dbReference type="PANTHER" id="PTHR44936">
    <property type="entry name" value="SENSOR PROTEIN CREC"/>
    <property type="match status" value="1"/>
</dbReference>
<evidence type="ECO:0000256" key="1">
    <source>
        <dbReference type="ARBA" id="ARBA00000085"/>
    </source>
</evidence>
<evidence type="ECO:0000256" key="7">
    <source>
        <dbReference type="ARBA" id="ARBA00022692"/>
    </source>
</evidence>
<dbReference type="SMART" id="SM00388">
    <property type="entry name" value="HisKA"/>
    <property type="match status" value="1"/>
</dbReference>
<keyword evidence="8" id="KW-0547">Nucleotide-binding</keyword>
<comment type="subcellular location">
    <subcellularLocation>
        <location evidence="2">Cell membrane</location>
        <topology evidence="2">Multi-pass membrane protein</topology>
    </subcellularLocation>
</comment>
<keyword evidence="4" id="KW-1003">Cell membrane</keyword>
<keyword evidence="7 14" id="KW-0812">Transmembrane</keyword>
<protein>
    <recommendedName>
        <fullName evidence="3">histidine kinase</fullName>
        <ecNumber evidence="3">2.7.13.3</ecNumber>
    </recommendedName>
</protein>
<evidence type="ECO:0000256" key="14">
    <source>
        <dbReference type="SAM" id="Phobius"/>
    </source>
</evidence>
<evidence type="ECO:0000313" key="17">
    <source>
        <dbReference type="Proteomes" id="UP000679307"/>
    </source>
</evidence>
<evidence type="ECO:0000256" key="8">
    <source>
        <dbReference type="ARBA" id="ARBA00022741"/>
    </source>
</evidence>
<feature type="region of interest" description="Disordered" evidence="13">
    <location>
        <begin position="361"/>
        <end position="412"/>
    </location>
</feature>
<keyword evidence="10" id="KW-0067">ATP-binding</keyword>
<proteinExistence type="predicted"/>
<gene>
    <name evidence="16" type="primary">envZ</name>
    <name evidence="16" type="ORF">ENKNEFLB_03625</name>
</gene>
<dbReference type="RefSeq" id="WP_214056622.1">
    <property type="nucleotide sequence ID" value="NZ_BAAAHS010000080.1"/>
</dbReference>
<dbReference type="EC" id="2.7.13.3" evidence="3"/>
<evidence type="ECO:0000256" key="12">
    <source>
        <dbReference type="ARBA" id="ARBA00023012"/>
    </source>
</evidence>
<evidence type="ECO:0000256" key="10">
    <source>
        <dbReference type="ARBA" id="ARBA00022840"/>
    </source>
</evidence>
<name>A0ABX8EM98_9ACTN</name>
<keyword evidence="14" id="KW-0472">Membrane</keyword>
<evidence type="ECO:0000256" key="4">
    <source>
        <dbReference type="ARBA" id="ARBA00022475"/>
    </source>
</evidence>
<dbReference type="PROSITE" id="PS50885">
    <property type="entry name" value="HAMP"/>
    <property type="match status" value="1"/>
</dbReference>
<keyword evidence="9" id="KW-0418">Kinase</keyword>
<dbReference type="Gene3D" id="6.10.340.10">
    <property type="match status" value="1"/>
</dbReference>
<accession>A0ABX8EM98</accession>
<dbReference type="InterPro" id="IPR003660">
    <property type="entry name" value="HAMP_dom"/>
</dbReference>
<dbReference type="Gene3D" id="1.10.287.130">
    <property type="match status" value="1"/>
</dbReference>
<keyword evidence="11 14" id="KW-1133">Transmembrane helix</keyword>
<evidence type="ECO:0000256" key="2">
    <source>
        <dbReference type="ARBA" id="ARBA00004651"/>
    </source>
</evidence>
<evidence type="ECO:0000256" key="9">
    <source>
        <dbReference type="ARBA" id="ARBA00022777"/>
    </source>
</evidence>
<sequence>MTRRLVLGFVALVLLLVAVLGFVRNVNLLGNLRAHDAAHATSQARVLLDLVQTAEDAGRPLDSAALAELVDDAERLEVRRGDVLEAAASGPAFEVGDGRDRAVEASASAGDLTVRVVESAAGWREVLAVDLPTLTAILLLAVLAAAATGWLMARWFARPFTRLAAAAGMLGRGRFDLDLPRTRVPEVQAVAAALEASAAALRDRMAREQQFSVHASHVLRTPLTRMRLGLDELSHSGLDAEAVEATRRCQAAADELDSVVADLVAMTRRGALMSGAEVPLQELAASLAQQWADGLLGLGRGFSAAVEGDLDLTLTPGPVEYVLDVLLEQARTEARDQPRGDGAGPVRLVLVGAPAVVRLEVSGISPPPREDRGDASDPTGRLEQARSLVRSLGGRMEPRPGGDGVSVLLPPR</sequence>
<evidence type="ECO:0000256" key="3">
    <source>
        <dbReference type="ARBA" id="ARBA00012438"/>
    </source>
</evidence>
<dbReference type="Proteomes" id="UP000679307">
    <property type="component" value="Chromosome"/>
</dbReference>
<keyword evidence="17" id="KW-1185">Reference proteome</keyword>
<dbReference type="GO" id="GO:0004673">
    <property type="term" value="F:protein histidine kinase activity"/>
    <property type="evidence" value="ECO:0007669"/>
    <property type="project" value="UniProtKB-EC"/>
</dbReference>
<evidence type="ECO:0000313" key="16">
    <source>
        <dbReference type="EMBL" id="QVT81217.1"/>
    </source>
</evidence>
<feature type="domain" description="HAMP" evidence="15">
    <location>
        <begin position="154"/>
        <end position="206"/>
    </location>
</feature>
<dbReference type="InterPro" id="IPR050980">
    <property type="entry name" value="2C_sensor_his_kinase"/>
</dbReference>